<evidence type="ECO:0000313" key="7">
    <source>
        <dbReference type="EMBL" id="QED28818.1"/>
    </source>
</evidence>
<keyword evidence="1 4" id="KW-0285">Flavoprotein</keyword>
<comment type="similarity">
    <text evidence="5">Belongs to the DNA photolyase family.</text>
</comment>
<dbReference type="SUPFAM" id="SSF48173">
    <property type="entry name" value="Cryptochrome/photolyase FAD-binding domain"/>
    <property type="match status" value="1"/>
</dbReference>
<dbReference type="GO" id="GO:0003677">
    <property type="term" value="F:DNA binding"/>
    <property type="evidence" value="ECO:0007669"/>
    <property type="project" value="TreeGrafter"/>
</dbReference>
<evidence type="ECO:0000259" key="6">
    <source>
        <dbReference type="PROSITE" id="PS51645"/>
    </source>
</evidence>
<dbReference type="KEGG" id="bbae:FRD01_16545"/>
<dbReference type="AlphaFoldDB" id="A0A5B8XV51"/>
<dbReference type="Gene3D" id="1.25.40.80">
    <property type="match status" value="1"/>
</dbReference>
<dbReference type="InterPro" id="IPR036134">
    <property type="entry name" value="Crypto/Photolyase_FAD-like_sf"/>
</dbReference>
<keyword evidence="7" id="KW-0456">Lyase</keyword>
<keyword evidence="3 5" id="KW-0157">Chromophore</keyword>
<dbReference type="GO" id="GO:0009416">
    <property type="term" value="P:response to light stimulus"/>
    <property type="evidence" value="ECO:0007669"/>
    <property type="project" value="TreeGrafter"/>
</dbReference>
<evidence type="ECO:0000256" key="1">
    <source>
        <dbReference type="ARBA" id="ARBA00022630"/>
    </source>
</evidence>
<comment type="cofactor">
    <cofactor evidence="4">
        <name>FAD</name>
        <dbReference type="ChEBI" id="CHEBI:57692"/>
    </cofactor>
    <text evidence="4">Binds 1 FAD per subunit.</text>
</comment>
<dbReference type="InterPro" id="IPR014729">
    <property type="entry name" value="Rossmann-like_a/b/a_fold"/>
</dbReference>
<dbReference type="InterPro" id="IPR006050">
    <property type="entry name" value="DNA_photolyase_N"/>
</dbReference>
<dbReference type="GO" id="GO:0003904">
    <property type="term" value="F:deoxyribodipyrimidine photo-lyase activity"/>
    <property type="evidence" value="ECO:0007669"/>
    <property type="project" value="TreeGrafter"/>
</dbReference>
<reference evidence="7 8" key="1">
    <citation type="submission" date="2019-08" db="EMBL/GenBank/DDBJ databases">
        <authorList>
            <person name="Liang Q."/>
        </authorList>
    </citation>
    <scope>NUCLEOTIDE SEQUENCE [LARGE SCALE GENOMIC DNA]</scope>
    <source>
        <strain evidence="7 8">V1718</strain>
    </source>
</reference>
<proteinExistence type="inferred from homology"/>
<keyword evidence="2 4" id="KW-0274">FAD</keyword>
<feature type="domain" description="Photolyase/cryptochrome alpha/beta" evidence="6">
    <location>
        <begin position="1"/>
        <end position="128"/>
    </location>
</feature>
<dbReference type="RefSeq" id="WP_146961586.1">
    <property type="nucleotide sequence ID" value="NZ_CP042467.1"/>
</dbReference>
<protein>
    <submittedName>
        <fullName evidence="7">Deoxyribodipyrimidine photo-lyase/cryptochrome family protein</fullName>
    </submittedName>
</protein>
<dbReference type="GO" id="GO:0006139">
    <property type="term" value="P:nucleobase-containing compound metabolic process"/>
    <property type="evidence" value="ECO:0007669"/>
    <property type="project" value="UniProtKB-ARBA"/>
</dbReference>
<dbReference type="Gene3D" id="3.40.50.620">
    <property type="entry name" value="HUPs"/>
    <property type="match status" value="1"/>
</dbReference>
<dbReference type="OrthoDB" id="9772484at2"/>
<evidence type="ECO:0000256" key="5">
    <source>
        <dbReference type="RuleBase" id="RU004182"/>
    </source>
</evidence>
<dbReference type="GO" id="GO:0006950">
    <property type="term" value="P:response to stress"/>
    <property type="evidence" value="ECO:0007669"/>
    <property type="project" value="UniProtKB-ARBA"/>
</dbReference>
<dbReference type="PRINTS" id="PR00147">
    <property type="entry name" value="DNAPHOTLYASE"/>
</dbReference>
<feature type="binding site" evidence="4">
    <location>
        <position position="206"/>
    </location>
    <ligand>
        <name>FAD</name>
        <dbReference type="ChEBI" id="CHEBI:57692"/>
    </ligand>
</feature>
<accession>A0A5B8XV51</accession>
<dbReference type="Proteomes" id="UP000321595">
    <property type="component" value="Chromosome"/>
</dbReference>
<dbReference type="PANTHER" id="PTHR11455">
    <property type="entry name" value="CRYPTOCHROME"/>
    <property type="match status" value="1"/>
</dbReference>
<organism evidence="7 8">
    <name type="scientific">Microvenator marinus</name>
    <dbReference type="NCBI Taxonomy" id="2600177"/>
    <lineage>
        <taxon>Bacteria</taxon>
        <taxon>Deltaproteobacteria</taxon>
        <taxon>Bradymonadales</taxon>
        <taxon>Microvenatoraceae</taxon>
        <taxon>Microvenator</taxon>
    </lineage>
</organism>
<dbReference type="InterPro" id="IPR002081">
    <property type="entry name" value="Cryptochrome/DNA_photolyase_1"/>
</dbReference>
<dbReference type="InterPro" id="IPR005101">
    <property type="entry name" value="Cryptochr/Photolyase_FAD-bd"/>
</dbReference>
<name>A0A5B8XV51_9DELT</name>
<dbReference type="InterPro" id="IPR018394">
    <property type="entry name" value="DNA_photolyase_1_CS_C"/>
</dbReference>
<dbReference type="PROSITE" id="PS00394">
    <property type="entry name" value="DNA_PHOTOLYASES_1_1"/>
    <property type="match status" value="1"/>
</dbReference>
<dbReference type="PROSITE" id="PS51645">
    <property type="entry name" value="PHR_CRY_ALPHA_BETA"/>
    <property type="match status" value="1"/>
</dbReference>
<feature type="binding site" evidence="4">
    <location>
        <position position="268"/>
    </location>
    <ligand>
        <name>FAD</name>
        <dbReference type="ChEBI" id="CHEBI:57692"/>
    </ligand>
</feature>
<dbReference type="InterPro" id="IPR036155">
    <property type="entry name" value="Crypto/Photolyase_N_sf"/>
</dbReference>
<evidence type="ECO:0000313" key="8">
    <source>
        <dbReference type="Proteomes" id="UP000321595"/>
    </source>
</evidence>
<sequence length="492" mass="57121">MQVVWLKRDIRLRDHKPLIEAAKRGPLVLLYVYEPEVYRNHDYDACHLDFTNQSLQELDRKLGQFGGFITYRNAEITTVLEEFRALGMTHLWSHEETGNDATYQRDIRVGAWARAAGVVWTEIPQFGVVRRLKDRDGWAKRWDRRMDEAVAEDFTGGKFAAIEPEARRSAHELGLKPSTKSGAQKGGEELAWQTLESFLSYRGVNYRADMSSPVEGWEGCSRLSPHITYGNISMKEIWQETKRTVEELRELKKSAEVDKRWFGSLKSFEGRLHWHCHFMQKLEDEPEIEFQNMARIYDGMRDEFNAEFFEAWCEGQTGYPMVDACMRCLKETGWLNFRMRAMVVSFASYHLWLDWRKTSPYLARQFVDYEPGIHYSQLQMQSGVTGINTIRIYSPAKQVKDQDPTGEFIRRWVPELEGVGDSDLANPEEMPALLQSSSGCVIGKDYPAPIVDHKTAYKLARDRVWQVRKTKAARAEADEVLEKHGSRKRPRN</sequence>
<dbReference type="GO" id="GO:0071949">
    <property type="term" value="F:FAD binding"/>
    <property type="evidence" value="ECO:0007669"/>
    <property type="project" value="TreeGrafter"/>
</dbReference>
<dbReference type="SUPFAM" id="SSF52425">
    <property type="entry name" value="Cryptochrome/photolyase, N-terminal domain"/>
    <property type="match status" value="1"/>
</dbReference>
<dbReference type="PANTHER" id="PTHR11455:SF9">
    <property type="entry name" value="CRYPTOCHROME CIRCADIAN CLOCK 5 ISOFORM X1"/>
    <property type="match status" value="1"/>
</dbReference>
<dbReference type="Pfam" id="PF03441">
    <property type="entry name" value="FAD_binding_7"/>
    <property type="match status" value="1"/>
</dbReference>
<evidence type="ECO:0000256" key="3">
    <source>
        <dbReference type="ARBA" id="ARBA00022991"/>
    </source>
</evidence>
<dbReference type="EMBL" id="CP042467">
    <property type="protein sequence ID" value="QED28818.1"/>
    <property type="molecule type" value="Genomic_DNA"/>
</dbReference>
<evidence type="ECO:0000256" key="4">
    <source>
        <dbReference type="PIRSR" id="PIRSR602081-1"/>
    </source>
</evidence>
<gene>
    <name evidence="7" type="ORF">FRD01_16545</name>
</gene>
<keyword evidence="8" id="KW-1185">Reference proteome</keyword>
<evidence type="ECO:0000256" key="2">
    <source>
        <dbReference type="ARBA" id="ARBA00022827"/>
    </source>
</evidence>
<dbReference type="Gene3D" id="1.10.579.10">
    <property type="entry name" value="DNA Cyclobutane Dipyrimidine Photolyase, subunit A, domain 3"/>
    <property type="match status" value="1"/>
</dbReference>
<dbReference type="Pfam" id="PF00875">
    <property type="entry name" value="DNA_photolyase"/>
    <property type="match status" value="1"/>
</dbReference>